<feature type="non-terminal residue" evidence="1">
    <location>
        <position position="1"/>
    </location>
</feature>
<dbReference type="Proteomes" id="UP000005240">
    <property type="component" value="Unassembled WGS sequence"/>
</dbReference>
<reference evidence="1" key="1">
    <citation type="submission" date="2009-11" db="EMBL/GenBank/DDBJ databases">
        <authorList>
            <consortium name="The Broad Institute Genome Sequencing Platform"/>
            <person name="Ward D."/>
            <person name="Feldgarden M."/>
            <person name="Earl A."/>
            <person name="Young S.K."/>
            <person name="Zeng Q."/>
            <person name="Koehrsen M."/>
            <person name="Alvarado L."/>
            <person name="Berlin A."/>
            <person name="Bochicchio J."/>
            <person name="Borenstein D."/>
            <person name="Chapman S.B."/>
            <person name="Chen Z."/>
            <person name="Engels R."/>
            <person name="Freedman E."/>
            <person name="Gellesch M."/>
            <person name="Goldberg J."/>
            <person name="Griggs A."/>
            <person name="Gujja S."/>
            <person name="Heilman E."/>
            <person name="Heiman D."/>
            <person name="Hepburn T."/>
            <person name="Howarth C."/>
            <person name="Jen D."/>
            <person name="Larson L."/>
            <person name="Lewis B."/>
            <person name="Mehta T."/>
            <person name="Park D."/>
            <person name="Pearson M."/>
            <person name="Roberts A."/>
            <person name="Saif S."/>
            <person name="Shea T."/>
            <person name="Shenoy N."/>
            <person name="Sisk P."/>
            <person name="Stolte C."/>
            <person name="Sykes S."/>
            <person name="Thomson T."/>
            <person name="Walk T."/>
            <person name="White J."/>
            <person name="Yandava C."/>
            <person name="Izard J."/>
            <person name="Baranova O.V."/>
            <person name="Blanton J.M."/>
            <person name="Tanner A.C."/>
            <person name="Dewhirst F.E."/>
            <person name="Haas B."/>
            <person name="Nusbaum C."/>
            <person name="Birren B."/>
        </authorList>
    </citation>
    <scope>NUCLEOTIDE SEQUENCE [LARGE SCALE GENOMIC DNA]</scope>
    <source>
        <strain evidence="1">1-1 BBBD Race 1</strain>
    </source>
</reference>
<dbReference type="EnsemblFungi" id="PTTG_30904-t43_1">
    <property type="protein sequence ID" value="PTTG_30904-t43_1-p1"/>
    <property type="gene ID" value="PTTG_30904"/>
</dbReference>
<protein>
    <submittedName>
        <fullName evidence="1 2">Uncharacterized protein</fullName>
    </submittedName>
</protein>
<gene>
    <name evidence="1" type="ORF">PTTG_30904</name>
</gene>
<name>A0A180FXB8_PUCT1</name>
<reference evidence="1" key="2">
    <citation type="submission" date="2016-05" db="EMBL/GenBank/DDBJ databases">
        <title>Comparative analysis highlights variable genome content of wheat rusts and divergence of the mating loci.</title>
        <authorList>
            <person name="Cuomo C.A."/>
            <person name="Bakkeren G."/>
            <person name="Szabo L."/>
            <person name="Khalil H."/>
            <person name="Joly D."/>
            <person name="Goldberg J."/>
            <person name="Young S."/>
            <person name="Zeng Q."/>
            <person name="Fellers J."/>
        </authorList>
    </citation>
    <scope>NUCLEOTIDE SEQUENCE [LARGE SCALE GENOMIC DNA]</scope>
    <source>
        <strain evidence="1">1-1 BBBD Race 1</strain>
    </source>
</reference>
<reference evidence="2 3" key="3">
    <citation type="journal article" date="2017" name="G3 (Bethesda)">
        <title>Comparative analysis highlights variable genome content of wheat rusts and divergence of the mating loci.</title>
        <authorList>
            <person name="Cuomo C.A."/>
            <person name="Bakkeren G."/>
            <person name="Khalil H.B."/>
            <person name="Panwar V."/>
            <person name="Joly D."/>
            <person name="Linning R."/>
            <person name="Sakthikumar S."/>
            <person name="Song X."/>
            <person name="Adiconis X."/>
            <person name="Fan L."/>
            <person name="Goldberg J.M."/>
            <person name="Levin J.Z."/>
            <person name="Young S."/>
            <person name="Zeng Q."/>
            <person name="Anikster Y."/>
            <person name="Bruce M."/>
            <person name="Wang M."/>
            <person name="Yin C."/>
            <person name="McCallum B."/>
            <person name="Szabo L.J."/>
            <person name="Hulbert S."/>
            <person name="Chen X."/>
            <person name="Fellers J.P."/>
        </authorList>
    </citation>
    <scope>NUCLEOTIDE SEQUENCE</scope>
    <source>
        <strain evidence="3">Isolate 1-1 / race 1 (BBBD)</strain>
        <strain evidence="2">isolate 1-1 / race 1 (BBBD)</strain>
    </source>
</reference>
<keyword evidence="3" id="KW-1185">Reference proteome</keyword>
<evidence type="ECO:0000313" key="1">
    <source>
        <dbReference type="EMBL" id="OAV84972.1"/>
    </source>
</evidence>
<sequence length="82" mass="9601">ETTSHTPDRRQRVTIRVTETITEPLITLASATDQSRPPPALFPASLVPFFLPSLLEPPMLRHYWTPRIFRQQHSNRQPRTWI</sequence>
<dbReference type="AlphaFoldDB" id="A0A180FXB8"/>
<evidence type="ECO:0000313" key="3">
    <source>
        <dbReference type="Proteomes" id="UP000005240"/>
    </source>
</evidence>
<organism evidence="1">
    <name type="scientific">Puccinia triticina (isolate 1-1 / race 1 (BBBD))</name>
    <name type="common">Brown leaf rust fungus</name>
    <dbReference type="NCBI Taxonomy" id="630390"/>
    <lineage>
        <taxon>Eukaryota</taxon>
        <taxon>Fungi</taxon>
        <taxon>Dikarya</taxon>
        <taxon>Basidiomycota</taxon>
        <taxon>Pucciniomycotina</taxon>
        <taxon>Pucciniomycetes</taxon>
        <taxon>Pucciniales</taxon>
        <taxon>Pucciniaceae</taxon>
        <taxon>Puccinia</taxon>
    </lineage>
</organism>
<dbReference type="EMBL" id="ADAS02008870">
    <property type="protein sequence ID" value="OAV84972.1"/>
    <property type="molecule type" value="Genomic_DNA"/>
</dbReference>
<proteinExistence type="predicted"/>
<reference evidence="2" key="4">
    <citation type="submission" date="2025-05" db="UniProtKB">
        <authorList>
            <consortium name="EnsemblFungi"/>
        </authorList>
    </citation>
    <scope>IDENTIFICATION</scope>
    <source>
        <strain evidence="2">isolate 1-1 / race 1 (BBBD)</strain>
    </source>
</reference>
<evidence type="ECO:0000313" key="2">
    <source>
        <dbReference type="EnsemblFungi" id="PTTG_30904-t43_1-p1"/>
    </source>
</evidence>
<accession>A0A180FXB8</accession>
<dbReference type="VEuPathDB" id="FungiDB:PTTG_30904"/>